<keyword evidence="1" id="KW-0808">Transferase</keyword>
<dbReference type="InterPro" id="IPR011009">
    <property type="entry name" value="Kinase-like_dom_sf"/>
</dbReference>
<dbReference type="Proteomes" id="UP000199645">
    <property type="component" value="Unassembled WGS sequence"/>
</dbReference>
<reference evidence="1 2" key="1">
    <citation type="submission" date="2016-10" db="EMBL/GenBank/DDBJ databases">
        <authorList>
            <person name="de Groot N.N."/>
        </authorList>
    </citation>
    <scope>NUCLEOTIDE SEQUENCE [LARGE SCALE GENOMIC DNA]</scope>
    <source>
        <strain evidence="1 2">DSM 43019</strain>
    </source>
</reference>
<dbReference type="Pfam" id="PF04655">
    <property type="entry name" value="APH_6_hur"/>
    <property type="match status" value="1"/>
</dbReference>
<dbReference type="GO" id="GO:0016301">
    <property type="term" value="F:kinase activity"/>
    <property type="evidence" value="ECO:0007669"/>
    <property type="project" value="UniProtKB-KW"/>
</dbReference>
<keyword evidence="2" id="KW-1185">Reference proteome</keyword>
<protein>
    <submittedName>
        <fullName evidence="1">Streptomycin 6-kinase</fullName>
    </submittedName>
</protein>
<dbReference type="AlphaFoldDB" id="A0A1I2F2G7"/>
<organism evidence="1 2">
    <name type="scientific">Actinoplanes philippinensis</name>
    <dbReference type="NCBI Taxonomy" id="35752"/>
    <lineage>
        <taxon>Bacteria</taxon>
        <taxon>Bacillati</taxon>
        <taxon>Actinomycetota</taxon>
        <taxon>Actinomycetes</taxon>
        <taxon>Micromonosporales</taxon>
        <taxon>Micromonosporaceae</taxon>
        <taxon>Actinoplanes</taxon>
    </lineage>
</organism>
<name>A0A1I2F2G7_9ACTN</name>
<dbReference type="RefSeq" id="WP_093613882.1">
    <property type="nucleotide sequence ID" value="NZ_BOMT01000101.1"/>
</dbReference>
<dbReference type="SUPFAM" id="SSF56112">
    <property type="entry name" value="Protein kinase-like (PK-like)"/>
    <property type="match status" value="1"/>
</dbReference>
<proteinExistence type="predicted"/>
<dbReference type="Gene3D" id="3.90.1200.10">
    <property type="match status" value="1"/>
</dbReference>
<evidence type="ECO:0000313" key="2">
    <source>
        <dbReference type="Proteomes" id="UP000199645"/>
    </source>
</evidence>
<accession>A0A1I2F2G7</accession>
<sequence>MADTKHSAGFRRNVEQTWGDAGRAWLAGLTGLTARLMADWELTPAGPLPLSMNWVGRVRRADGSPAVLKLGVPESGHLADEATALECFGGRAAIRVLARDDARGALLLEEARPGTPAAALTAHDDPAATAVLIGVIKRLHRPAPDGVALPELSGRIASFRRHLERFPGDDPLPRHLVERAAGLFTELCASATERVVLHGDLHHDNVLAAEREPWLAIDPHGVIGDPGYEIGALLYNPDPDAPHEPVLNAAEARIEQLADGLGMPADRVVAWGFVQAVLSEVWTFEGDGRVTTRPLMLARRLLPLLS</sequence>
<dbReference type="OrthoDB" id="3638028at2"/>
<dbReference type="InterPro" id="IPR006748">
    <property type="entry name" value="NH2Glyco/OHUrea_AB-resist_kin"/>
</dbReference>
<keyword evidence="1" id="KW-0418">Kinase</keyword>
<dbReference type="GO" id="GO:0019748">
    <property type="term" value="P:secondary metabolic process"/>
    <property type="evidence" value="ECO:0007669"/>
    <property type="project" value="InterPro"/>
</dbReference>
<dbReference type="EMBL" id="FONV01000005">
    <property type="protein sequence ID" value="SFE99604.1"/>
    <property type="molecule type" value="Genomic_DNA"/>
</dbReference>
<dbReference type="GO" id="GO:0016773">
    <property type="term" value="F:phosphotransferase activity, alcohol group as acceptor"/>
    <property type="evidence" value="ECO:0007669"/>
    <property type="project" value="InterPro"/>
</dbReference>
<evidence type="ECO:0000313" key="1">
    <source>
        <dbReference type="EMBL" id="SFE99604.1"/>
    </source>
</evidence>
<gene>
    <name evidence="1" type="ORF">SAMN05421541_10566</name>
</gene>